<proteinExistence type="predicted"/>
<organism evidence="1 2">
    <name type="scientific">Macroventuria anomochaeta</name>
    <dbReference type="NCBI Taxonomy" id="301207"/>
    <lineage>
        <taxon>Eukaryota</taxon>
        <taxon>Fungi</taxon>
        <taxon>Dikarya</taxon>
        <taxon>Ascomycota</taxon>
        <taxon>Pezizomycotina</taxon>
        <taxon>Dothideomycetes</taxon>
        <taxon>Pleosporomycetidae</taxon>
        <taxon>Pleosporales</taxon>
        <taxon>Pleosporineae</taxon>
        <taxon>Didymellaceae</taxon>
        <taxon>Macroventuria</taxon>
    </lineage>
</organism>
<gene>
    <name evidence="1" type="ORF">BU25DRAFT_411471</name>
</gene>
<dbReference type="Proteomes" id="UP000799754">
    <property type="component" value="Unassembled WGS sequence"/>
</dbReference>
<evidence type="ECO:0000313" key="1">
    <source>
        <dbReference type="EMBL" id="KAF2626949.1"/>
    </source>
</evidence>
<evidence type="ECO:0000313" key="2">
    <source>
        <dbReference type="Proteomes" id="UP000799754"/>
    </source>
</evidence>
<accession>A0ACB6S175</accession>
<comment type="caution">
    <text evidence="1">The sequence shown here is derived from an EMBL/GenBank/DDBJ whole genome shotgun (WGS) entry which is preliminary data.</text>
</comment>
<keyword evidence="2" id="KW-1185">Reference proteome</keyword>
<name>A0ACB6S175_9PLEO</name>
<protein>
    <submittedName>
        <fullName evidence="1">Uncharacterized protein</fullName>
    </submittedName>
</protein>
<dbReference type="EMBL" id="MU006719">
    <property type="protein sequence ID" value="KAF2626949.1"/>
    <property type="molecule type" value="Genomic_DNA"/>
</dbReference>
<sequence length="122" mass="13742">MMTYWRKWNGKDEVAGADGISQPGGARLRFPTFITVLVSLSSVTHGVHLCICVAIANWLVVSWRIHQEHLSTQCKCVHISKQHLVKELYGWIVIMYAFTIARKAVYMVQDVVLSHNSSMAGI</sequence>
<reference evidence="1" key="1">
    <citation type="journal article" date="2020" name="Stud. Mycol.">
        <title>101 Dothideomycetes genomes: a test case for predicting lifestyles and emergence of pathogens.</title>
        <authorList>
            <person name="Haridas S."/>
            <person name="Albert R."/>
            <person name="Binder M."/>
            <person name="Bloem J."/>
            <person name="Labutti K."/>
            <person name="Salamov A."/>
            <person name="Andreopoulos B."/>
            <person name="Baker S."/>
            <person name="Barry K."/>
            <person name="Bills G."/>
            <person name="Bluhm B."/>
            <person name="Cannon C."/>
            <person name="Castanera R."/>
            <person name="Culley D."/>
            <person name="Daum C."/>
            <person name="Ezra D."/>
            <person name="Gonzalez J."/>
            <person name="Henrissat B."/>
            <person name="Kuo A."/>
            <person name="Liang C."/>
            <person name="Lipzen A."/>
            <person name="Lutzoni F."/>
            <person name="Magnuson J."/>
            <person name="Mondo S."/>
            <person name="Nolan M."/>
            <person name="Ohm R."/>
            <person name="Pangilinan J."/>
            <person name="Park H.-J."/>
            <person name="Ramirez L."/>
            <person name="Alfaro M."/>
            <person name="Sun H."/>
            <person name="Tritt A."/>
            <person name="Yoshinaga Y."/>
            <person name="Zwiers L.-H."/>
            <person name="Turgeon B."/>
            <person name="Goodwin S."/>
            <person name="Spatafora J."/>
            <person name="Crous P."/>
            <person name="Grigoriev I."/>
        </authorList>
    </citation>
    <scope>NUCLEOTIDE SEQUENCE</scope>
    <source>
        <strain evidence="1">CBS 525.71</strain>
    </source>
</reference>